<dbReference type="RefSeq" id="WP_149783590.1">
    <property type="nucleotide sequence ID" value="NZ_BAAADP010000001.1"/>
</dbReference>
<dbReference type="GO" id="GO:0016855">
    <property type="term" value="F:racemase and epimerase activity, acting on amino acids and derivatives"/>
    <property type="evidence" value="ECO:0007669"/>
    <property type="project" value="InterPro"/>
</dbReference>
<dbReference type="Pfam" id="PF02746">
    <property type="entry name" value="MR_MLE_N"/>
    <property type="match status" value="1"/>
</dbReference>
<keyword evidence="5" id="KW-0413">Isomerase</keyword>
<dbReference type="SUPFAM" id="SSF51604">
    <property type="entry name" value="Enolase C-terminal domain-like"/>
    <property type="match status" value="1"/>
</dbReference>
<evidence type="ECO:0000256" key="1">
    <source>
        <dbReference type="ARBA" id="ARBA00001946"/>
    </source>
</evidence>
<keyword evidence="3" id="KW-0479">Metal-binding</keyword>
<sequence length="378" mass="39676">MSATITAVETIPVSVPVETSYETSLSVATGGQDSYDHVLVRVEIDAGVTGVGEVAPLSTWPHGLTQRAVVDLIEDRLAPLLEGEPLHRIPRLVDRAERTLSGEPFPISGVDVALYDALGKLRDLPVYDLLGGAPDDDPTIPLHYSIGIRPPEEVRELAVEGREEGFTAFKVKVGGPDFEAERKAIAAIADAVPDARIRVDANQGWSAAEAVRRVPVLDEAAGGLVLIEQPVPYDDVAGLRRVREATGVPVLADEACFSPSDVADLAGRDACDIVNIKLAKTGGLSRARDVATVASAHGLPCFMGTMLELGVGMAANAHFAASSPAIPYPSGALNVHAASTLIENPAAWDASGGRFSVPSDPGLGVTLDDSAVERYRTD</sequence>
<dbReference type="Proteomes" id="UP000323537">
    <property type="component" value="Unassembled WGS sequence"/>
</dbReference>
<proteinExistence type="inferred from homology"/>
<organism evidence="7 8">
    <name type="scientific">Halorubrum aquaticum</name>
    <dbReference type="NCBI Taxonomy" id="387340"/>
    <lineage>
        <taxon>Archaea</taxon>
        <taxon>Methanobacteriati</taxon>
        <taxon>Methanobacteriota</taxon>
        <taxon>Stenosarchaea group</taxon>
        <taxon>Halobacteria</taxon>
        <taxon>Halobacteriales</taxon>
        <taxon>Haloferacaceae</taxon>
        <taxon>Halorubrum</taxon>
    </lineage>
</organism>
<comment type="similarity">
    <text evidence="2">Belongs to the mandelate racemase/muconate lactonizing enzyme family.</text>
</comment>
<dbReference type="SFLD" id="SFLDS00001">
    <property type="entry name" value="Enolase"/>
    <property type="match status" value="1"/>
</dbReference>
<dbReference type="AlphaFoldDB" id="A0A1I2ZV66"/>
<comment type="cofactor">
    <cofactor evidence="1">
        <name>Mg(2+)</name>
        <dbReference type="ChEBI" id="CHEBI:18420"/>
    </cofactor>
</comment>
<dbReference type="InterPro" id="IPR036849">
    <property type="entry name" value="Enolase-like_C_sf"/>
</dbReference>
<dbReference type="InterPro" id="IPR029065">
    <property type="entry name" value="Enolase_C-like"/>
</dbReference>
<accession>A0A1I2ZV66</accession>
<dbReference type="SFLD" id="SFLDG00180">
    <property type="entry name" value="muconate_cycloisomerase"/>
    <property type="match status" value="1"/>
</dbReference>
<gene>
    <name evidence="7" type="ORF">SAMN04488066_103167</name>
</gene>
<keyword evidence="8" id="KW-1185">Reference proteome</keyword>
<dbReference type="InterPro" id="IPR013342">
    <property type="entry name" value="Mandelate_racemase_C"/>
</dbReference>
<evidence type="ECO:0000256" key="3">
    <source>
        <dbReference type="ARBA" id="ARBA00022723"/>
    </source>
</evidence>
<dbReference type="PANTHER" id="PTHR48073:SF2">
    <property type="entry name" value="O-SUCCINYLBENZOATE SYNTHASE"/>
    <property type="match status" value="1"/>
</dbReference>
<dbReference type="Gene3D" id="3.20.20.120">
    <property type="entry name" value="Enolase-like C-terminal domain"/>
    <property type="match status" value="1"/>
</dbReference>
<dbReference type="InterPro" id="IPR029017">
    <property type="entry name" value="Enolase-like_N"/>
</dbReference>
<dbReference type="OrthoDB" id="42605at2157"/>
<evidence type="ECO:0000256" key="2">
    <source>
        <dbReference type="ARBA" id="ARBA00008031"/>
    </source>
</evidence>
<name>A0A1I2ZV66_9EURY</name>
<dbReference type="SMART" id="SM00922">
    <property type="entry name" value="MR_MLE"/>
    <property type="match status" value="1"/>
</dbReference>
<evidence type="ECO:0000313" key="8">
    <source>
        <dbReference type="Proteomes" id="UP000323537"/>
    </source>
</evidence>
<evidence type="ECO:0000256" key="5">
    <source>
        <dbReference type="ARBA" id="ARBA00023235"/>
    </source>
</evidence>
<evidence type="ECO:0000259" key="6">
    <source>
        <dbReference type="SMART" id="SM00922"/>
    </source>
</evidence>
<reference evidence="7 8" key="1">
    <citation type="submission" date="2016-10" db="EMBL/GenBank/DDBJ databases">
        <authorList>
            <person name="Varghese N."/>
            <person name="Submissions S."/>
        </authorList>
    </citation>
    <scope>NUCLEOTIDE SEQUENCE [LARGE SCALE GENOMIC DNA]</scope>
    <source>
        <strain evidence="7 8">CGMCC 1.6377</strain>
    </source>
</reference>
<feature type="domain" description="Mandelate racemase/muconate lactonizing enzyme C-terminal" evidence="6">
    <location>
        <begin position="151"/>
        <end position="249"/>
    </location>
</feature>
<dbReference type="SUPFAM" id="SSF54826">
    <property type="entry name" value="Enolase N-terminal domain-like"/>
    <property type="match status" value="1"/>
</dbReference>
<evidence type="ECO:0000256" key="4">
    <source>
        <dbReference type="ARBA" id="ARBA00022842"/>
    </source>
</evidence>
<protein>
    <submittedName>
        <fullName evidence="7">Mandelate racemase / muconate lactonizing enzyme, N-terminal domain</fullName>
    </submittedName>
</protein>
<dbReference type="Pfam" id="PF13378">
    <property type="entry name" value="MR_MLE_C"/>
    <property type="match status" value="1"/>
</dbReference>
<dbReference type="CDD" id="cd03319">
    <property type="entry name" value="L-Ala-DL-Glu_epimerase"/>
    <property type="match status" value="1"/>
</dbReference>
<evidence type="ECO:0000313" key="7">
    <source>
        <dbReference type="EMBL" id="SFH41747.1"/>
    </source>
</evidence>
<dbReference type="InterPro" id="IPR034603">
    <property type="entry name" value="Dipeptide_epimerase"/>
</dbReference>
<dbReference type="GO" id="GO:0046872">
    <property type="term" value="F:metal ion binding"/>
    <property type="evidence" value="ECO:0007669"/>
    <property type="project" value="UniProtKB-KW"/>
</dbReference>
<dbReference type="Gene3D" id="3.30.390.10">
    <property type="entry name" value="Enolase-like, N-terminal domain"/>
    <property type="match status" value="1"/>
</dbReference>
<keyword evidence="4" id="KW-0460">Magnesium</keyword>
<dbReference type="InterPro" id="IPR013341">
    <property type="entry name" value="Mandelate_racemase_N_dom"/>
</dbReference>
<dbReference type="SFLD" id="SFLDF00009">
    <property type="entry name" value="o-succinylbenzoate_synthase"/>
    <property type="match status" value="1"/>
</dbReference>
<dbReference type="PANTHER" id="PTHR48073">
    <property type="entry name" value="O-SUCCINYLBENZOATE SYNTHASE-RELATED"/>
    <property type="match status" value="1"/>
</dbReference>
<dbReference type="EMBL" id="FOPZ01000003">
    <property type="protein sequence ID" value="SFH41747.1"/>
    <property type="molecule type" value="Genomic_DNA"/>
</dbReference>